<comment type="caution">
    <text evidence="1">The sequence shown here is derived from an EMBL/GenBank/DDBJ whole genome shotgun (WGS) entry which is preliminary data.</text>
</comment>
<name>A0ABQ9H3C1_9NEOP</name>
<gene>
    <name evidence="1" type="ORF">PR048_019356</name>
</gene>
<keyword evidence="2" id="KW-1185">Reference proteome</keyword>
<evidence type="ECO:0000313" key="2">
    <source>
        <dbReference type="Proteomes" id="UP001159363"/>
    </source>
</evidence>
<reference evidence="1 2" key="1">
    <citation type="submission" date="2023-02" db="EMBL/GenBank/DDBJ databases">
        <title>LHISI_Scaffold_Assembly.</title>
        <authorList>
            <person name="Stuart O.P."/>
            <person name="Cleave R."/>
            <person name="Magrath M.J.L."/>
            <person name="Mikheyev A.S."/>
        </authorList>
    </citation>
    <scope>NUCLEOTIDE SEQUENCE [LARGE SCALE GENOMIC DNA]</scope>
    <source>
        <strain evidence="1">Daus_M_001</strain>
        <tissue evidence="1">Leg muscle</tissue>
    </source>
</reference>
<dbReference type="EMBL" id="JARBHB010000007">
    <property type="protein sequence ID" value="KAJ8878770.1"/>
    <property type="molecule type" value="Genomic_DNA"/>
</dbReference>
<evidence type="ECO:0000313" key="1">
    <source>
        <dbReference type="EMBL" id="KAJ8878770.1"/>
    </source>
</evidence>
<proteinExistence type="predicted"/>
<dbReference type="Proteomes" id="UP001159363">
    <property type="component" value="Chromosome 6"/>
</dbReference>
<protein>
    <submittedName>
        <fullName evidence="1">Uncharacterized protein</fullName>
    </submittedName>
</protein>
<sequence length="376" mass="42727">MVVYFRFCICRLFKVHILPKTGVGFLLGLRLGPASQLFCADVEDTIDVVLDVWDSSHIYTDSGESGSMCEAWSFLATADSFATISFSYQQGETLVRRMVYQTCDAICQKLGPILLAPPDKKKNGKQLNNNFEAMMEVFSHSAFGKRFHAGRLDFPPDKPLPGTQQPLPHVLVDDEAFPLTRDLMRPYTGNELPHNYRHSRARNTSTCCLHNLLRDDSDATLSEIMENEEIARNSEHAMQDLRHIGGSFSYTAHKVRDTFKDFFNSPAESVDWQTRMVQQGHGVMFLETRKIYPNSPDNKRNLSKYNITAPTVRLLPLLDRPLQAGSTYFREFCPSRNFIHAAPYHSLPLVGGHLQKFPQMTCMLMPCDGTLLFNFK</sequence>
<accession>A0ABQ9H3C1</accession>
<organism evidence="1 2">
    <name type="scientific">Dryococelus australis</name>
    <dbReference type="NCBI Taxonomy" id="614101"/>
    <lineage>
        <taxon>Eukaryota</taxon>
        <taxon>Metazoa</taxon>
        <taxon>Ecdysozoa</taxon>
        <taxon>Arthropoda</taxon>
        <taxon>Hexapoda</taxon>
        <taxon>Insecta</taxon>
        <taxon>Pterygota</taxon>
        <taxon>Neoptera</taxon>
        <taxon>Polyneoptera</taxon>
        <taxon>Phasmatodea</taxon>
        <taxon>Verophasmatodea</taxon>
        <taxon>Anareolatae</taxon>
        <taxon>Phasmatidae</taxon>
        <taxon>Eurycanthinae</taxon>
        <taxon>Dryococelus</taxon>
    </lineage>
</organism>